<dbReference type="InterPro" id="IPR001810">
    <property type="entry name" value="F-box_dom"/>
</dbReference>
<comment type="caution">
    <text evidence="2">The sequence shown here is derived from an EMBL/GenBank/DDBJ whole genome shotgun (WGS) entry which is preliminary data.</text>
</comment>
<dbReference type="AlphaFoldDB" id="A0AAN8RAU4"/>
<name>A0AAN8RAU4_9PEZI</name>
<gene>
    <name evidence="2" type="ORF">TWF718_010141</name>
</gene>
<dbReference type="SUPFAM" id="SSF81383">
    <property type="entry name" value="F-box domain"/>
    <property type="match status" value="1"/>
</dbReference>
<dbReference type="Pfam" id="PF00646">
    <property type="entry name" value="F-box"/>
    <property type="match status" value="1"/>
</dbReference>
<evidence type="ECO:0000259" key="1">
    <source>
        <dbReference type="Pfam" id="PF00646"/>
    </source>
</evidence>
<reference evidence="2 3" key="1">
    <citation type="submission" date="2019-10" db="EMBL/GenBank/DDBJ databases">
        <authorList>
            <person name="Palmer J.M."/>
        </authorList>
    </citation>
    <scope>NUCLEOTIDE SEQUENCE [LARGE SCALE GENOMIC DNA]</scope>
    <source>
        <strain evidence="2 3">TWF718</strain>
    </source>
</reference>
<organism evidence="2 3">
    <name type="scientific">Orbilia javanica</name>
    <dbReference type="NCBI Taxonomy" id="47235"/>
    <lineage>
        <taxon>Eukaryota</taxon>
        <taxon>Fungi</taxon>
        <taxon>Dikarya</taxon>
        <taxon>Ascomycota</taxon>
        <taxon>Pezizomycotina</taxon>
        <taxon>Orbiliomycetes</taxon>
        <taxon>Orbiliales</taxon>
        <taxon>Orbiliaceae</taxon>
        <taxon>Orbilia</taxon>
    </lineage>
</organism>
<sequence>MPSLSPVELLPTELTFQILLSLPLHDLKNFSLCSKSCHRTSHPIVFQRIKLTLDAAELTNIFSAFKEGGSLARVQSSVKYLAVRPPKLSEDFGAVIKAYQLFTEWVHLFFSLTSLSLRIDIPHDLMAKYQDLEQRLFQVVFKRLEKDSPSYHNIKYFSLEINTTGHWFDMVPEEDTEKRLNEENREFLGISPVNGVNTSSCGPLTGSYFPNLEELNFHYSLYTLPIGARGELFPLSNILTARETLRSVSLSVVQLNGFGETMDYGLPDGEFLNVKVLRIHPYFMYDRSKAILVLVKLFPNVEDLAIQTETDVFTGIQMVYDESYDSITLFPRVRSIRTFWLAEQTYPMGLEYLGWWELETITKVWAEKAKMLESVVFVRYDPWDSLSAMARAIEARIERSGGKDGVKCLWSDL</sequence>
<proteinExistence type="predicted"/>
<keyword evidence="3" id="KW-1185">Reference proteome</keyword>
<feature type="domain" description="F-box" evidence="1">
    <location>
        <begin position="9"/>
        <end position="40"/>
    </location>
</feature>
<dbReference type="EMBL" id="JAVHNR010000008">
    <property type="protein sequence ID" value="KAK6334694.1"/>
    <property type="molecule type" value="Genomic_DNA"/>
</dbReference>
<evidence type="ECO:0000313" key="2">
    <source>
        <dbReference type="EMBL" id="KAK6334694.1"/>
    </source>
</evidence>
<protein>
    <recommendedName>
        <fullName evidence="1">F-box domain-containing protein</fullName>
    </recommendedName>
</protein>
<evidence type="ECO:0000313" key="3">
    <source>
        <dbReference type="Proteomes" id="UP001313282"/>
    </source>
</evidence>
<dbReference type="Proteomes" id="UP001313282">
    <property type="component" value="Unassembled WGS sequence"/>
</dbReference>
<dbReference type="InterPro" id="IPR036047">
    <property type="entry name" value="F-box-like_dom_sf"/>
</dbReference>
<accession>A0AAN8RAU4</accession>